<evidence type="ECO:0000256" key="1">
    <source>
        <dbReference type="ARBA" id="ARBA00005251"/>
    </source>
</evidence>
<evidence type="ECO:0000313" key="8">
    <source>
        <dbReference type="Proteomes" id="UP000199169"/>
    </source>
</evidence>
<dbReference type="FunFam" id="3.30.230.10:FF:000001">
    <property type="entry name" value="30S ribosomal protein S9"/>
    <property type="match status" value="1"/>
</dbReference>
<evidence type="ECO:0000313" key="7">
    <source>
        <dbReference type="EMBL" id="SBT03675.1"/>
    </source>
</evidence>
<accession>A0A1A8XES3</accession>
<sequence length="130" mass="14468">MAENLFYGTGRRKSAVARVFMKRGSGNFVVNGKPVDEFFTRVTGRMIVRQPLQLVEQLTGFDILVNVGGGGESGQAGAVRHGITRALIEYDASLKPVLSKAGFVTRDAREVERKKVGFHKARRRKQFSKR</sequence>
<evidence type="ECO:0000256" key="4">
    <source>
        <dbReference type="ARBA" id="ARBA00035259"/>
    </source>
</evidence>
<keyword evidence="2 5" id="KW-0689">Ribosomal protein</keyword>
<dbReference type="NCBIfam" id="NF001099">
    <property type="entry name" value="PRK00132.1"/>
    <property type="match status" value="1"/>
</dbReference>
<dbReference type="InterPro" id="IPR020574">
    <property type="entry name" value="Ribosomal_uS9_CS"/>
</dbReference>
<dbReference type="GO" id="GO:0003723">
    <property type="term" value="F:RNA binding"/>
    <property type="evidence" value="ECO:0007669"/>
    <property type="project" value="TreeGrafter"/>
</dbReference>
<dbReference type="GO" id="GO:0003735">
    <property type="term" value="F:structural constituent of ribosome"/>
    <property type="evidence" value="ECO:0007669"/>
    <property type="project" value="InterPro"/>
</dbReference>
<dbReference type="EMBL" id="FLQX01000013">
    <property type="protein sequence ID" value="SBT03675.1"/>
    <property type="molecule type" value="Genomic_DNA"/>
</dbReference>
<dbReference type="GO" id="GO:0006412">
    <property type="term" value="P:translation"/>
    <property type="evidence" value="ECO:0007669"/>
    <property type="project" value="UniProtKB-UniRule"/>
</dbReference>
<dbReference type="InterPro" id="IPR023035">
    <property type="entry name" value="Ribosomal_uS9_bac/plastid"/>
</dbReference>
<dbReference type="PANTHER" id="PTHR21569">
    <property type="entry name" value="RIBOSOMAL PROTEIN S9"/>
    <property type="match status" value="1"/>
</dbReference>
<keyword evidence="8" id="KW-1185">Reference proteome</keyword>
<dbReference type="InterPro" id="IPR000754">
    <property type="entry name" value="Ribosomal_uS9"/>
</dbReference>
<protein>
    <recommendedName>
        <fullName evidence="4 5">Small ribosomal subunit protein uS9</fullName>
    </recommendedName>
</protein>
<dbReference type="SUPFAM" id="SSF54211">
    <property type="entry name" value="Ribosomal protein S5 domain 2-like"/>
    <property type="match status" value="1"/>
</dbReference>
<dbReference type="STRING" id="1860102.ACCAA_110052"/>
<reference evidence="8" key="1">
    <citation type="submission" date="2016-06" db="EMBL/GenBank/DDBJ databases">
        <authorList>
            <person name="McIlroy S.J."/>
            <person name="Karst S.M."/>
            <person name="Albertsen M."/>
        </authorList>
    </citation>
    <scope>NUCLEOTIDE SEQUENCE [LARGE SCALE GENOMIC DNA]</scope>
</reference>
<dbReference type="Proteomes" id="UP000199169">
    <property type="component" value="Unassembled WGS sequence"/>
</dbReference>
<dbReference type="GO" id="GO:0022627">
    <property type="term" value="C:cytosolic small ribosomal subunit"/>
    <property type="evidence" value="ECO:0007669"/>
    <property type="project" value="TreeGrafter"/>
</dbReference>
<comment type="similarity">
    <text evidence="1 5 6">Belongs to the universal ribosomal protein uS9 family.</text>
</comment>
<dbReference type="Pfam" id="PF00380">
    <property type="entry name" value="Ribosomal_S9"/>
    <property type="match status" value="1"/>
</dbReference>
<evidence type="ECO:0000256" key="5">
    <source>
        <dbReference type="HAMAP-Rule" id="MF_00532"/>
    </source>
</evidence>
<dbReference type="PANTHER" id="PTHR21569:SF1">
    <property type="entry name" value="SMALL RIBOSOMAL SUBUNIT PROTEIN US9M"/>
    <property type="match status" value="1"/>
</dbReference>
<evidence type="ECO:0000256" key="3">
    <source>
        <dbReference type="ARBA" id="ARBA00023274"/>
    </source>
</evidence>
<dbReference type="PROSITE" id="PS00360">
    <property type="entry name" value="RIBOSOMAL_S9"/>
    <property type="match status" value="1"/>
</dbReference>
<dbReference type="RefSeq" id="WP_186405582.1">
    <property type="nucleotide sequence ID" value="NZ_FLQX01000013.1"/>
</dbReference>
<proteinExistence type="inferred from homology"/>
<keyword evidence="3 5" id="KW-0687">Ribonucleoprotein</keyword>
<evidence type="ECO:0000256" key="2">
    <source>
        <dbReference type="ARBA" id="ARBA00022980"/>
    </source>
</evidence>
<dbReference type="InterPro" id="IPR020568">
    <property type="entry name" value="Ribosomal_Su5_D2-typ_SF"/>
</dbReference>
<evidence type="ECO:0000256" key="6">
    <source>
        <dbReference type="RuleBase" id="RU003815"/>
    </source>
</evidence>
<name>A0A1A8XES3_9PROT</name>
<dbReference type="InterPro" id="IPR014721">
    <property type="entry name" value="Ribsml_uS5_D2-typ_fold_subgr"/>
</dbReference>
<dbReference type="HAMAP" id="MF_00532_B">
    <property type="entry name" value="Ribosomal_uS9_B"/>
    <property type="match status" value="1"/>
</dbReference>
<dbReference type="Gene3D" id="3.30.230.10">
    <property type="match status" value="1"/>
</dbReference>
<dbReference type="AlphaFoldDB" id="A0A1A8XES3"/>
<gene>
    <name evidence="5 7" type="primary">rpsI</name>
    <name evidence="7" type="ORF">ACCAA_110052</name>
</gene>
<organism evidence="7 8">
    <name type="scientific">Candidatus Accumulibacter aalborgensis</name>
    <dbReference type="NCBI Taxonomy" id="1860102"/>
    <lineage>
        <taxon>Bacteria</taxon>
        <taxon>Pseudomonadati</taxon>
        <taxon>Pseudomonadota</taxon>
        <taxon>Betaproteobacteria</taxon>
        <taxon>Candidatus Accumulibacter</taxon>
    </lineage>
</organism>